<dbReference type="PANTHER" id="PTHR35046">
    <property type="entry name" value="ZINC KNUCKLE (CCHC-TYPE) FAMILY PROTEIN"/>
    <property type="match status" value="1"/>
</dbReference>
<dbReference type="SUPFAM" id="SSF53098">
    <property type="entry name" value="Ribonuclease H-like"/>
    <property type="match status" value="1"/>
</dbReference>
<dbReference type="Gene3D" id="1.10.340.70">
    <property type="match status" value="1"/>
</dbReference>
<evidence type="ECO:0000313" key="3">
    <source>
        <dbReference type="Proteomes" id="UP000265520"/>
    </source>
</evidence>
<dbReference type="Pfam" id="PF17921">
    <property type="entry name" value="Integrase_H2C2"/>
    <property type="match status" value="1"/>
</dbReference>
<sequence length="97" mass="11050">MKRPSENFYWDHMKQDVQTFIKQCNVCQQTKYSTLKPPGLLQPLPLPKQVWEDISMDFVIGLPPSNGFTVLLVIVDRFTKGIHLGALHSGFTAYKVA</sequence>
<organism evidence="2 3">
    <name type="scientific">Trifolium medium</name>
    <dbReference type="NCBI Taxonomy" id="97028"/>
    <lineage>
        <taxon>Eukaryota</taxon>
        <taxon>Viridiplantae</taxon>
        <taxon>Streptophyta</taxon>
        <taxon>Embryophyta</taxon>
        <taxon>Tracheophyta</taxon>
        <taxon>Spermatophyta</taxon>
        <taxon>Magnoliopsida</taxon>
        <taxon>eudicotyledons</taxon>
        <taxon>Gunneridae</taxon>
        <taxon>Pentapetalae</taxon>
        <taxon>rosids</taxon>
        <taxon>fabids</taxon>
        <taxon>Fabales</taxon>
        <taxon>Fabaceae</taxon>
        <taxon>Papilionoideae</taxon>
        <taxon>50 kb inversion clade</taxon>
        <taxon>NPAAA clade</taxon>
        <taxon>Hologalegina</taxon>
        <taxon>IRL clade</taxon>
        <taxon>Trifolieae</taxon>
        <taxon>Trifolium</taxon>
    </lineage>
</organism>
<evidence type="ECO:0000313" key="2">
    <source>
        <dbReference type="EMBL" id="MCI37561.1"/>
    </source>
</evidence>
<reference evidence="2 3" key="1">
    <citation type="journal article" date="2018" name="Front. Plant Sci.">
        <title>Red Clover (Trifolium pratense) and Zigzag Clover (T. medium) - A Picture of Genomic Similarities and Differences.</title>
        <authorList>
            <person name="Dluhosova J."/>
            <person name="Istvanek J."/>
            <person name="Nedelnik J."/>
            <person name="Repkova J."/>
        </authorList>
    </citation>
    <scope>NUCLEOTIDE SEQUENCE [LARGE SCALE GENOMIC DNA]</scope>
    <source>
        <strain evidence="3">cv. 10/8</strain>
        <tissue evidence="2">Leaf</tissue>
    </source>
</reference>
<protein>
    <submittedName>
        <fullName evidence="2">Protein FAR1-RELATED SEQUENCE 5-like</fullName>
    </submittedName>
</protein>
<comment type="caution">
    <text evidence="2">The sequence shown here is derived from an EMBL/GenBank/DDBJ whole genome shotgun (WGS) entry which is preliminary data.</text>
</comment>
<feature type="domain" description="Integrase zinc-binding" evidence="1">
    <location>
        <begin position="2"/>
        <end position="32"/>
    </location>
</feature>
<dbReference type="InterPro" id="IPR041588">
    <property type="entry name" value="Integrase_H2C2"/>
</dbReference>
<dbReference type="InterPro" id="IPR036397">
    <property type="entry name" value="RNaseH_sf"/>
</dbReference>
<dbReference type="InterPro" id="IPR012337">
    <property type="entry name" value="RNaseH-like_sf"/>
</dbReference>
<dbReference type="AlphaFoldDB" id="A0A392RLQ0"/>
<proteinExistence type="predicted"/>
<dbReference type="PANTHER" id="PTHR35046:SF26">
    <property type="entry name" value="RNA-DIRECTED DNA POLYMERASE"/>
    <property type="match status" value="1"/>
</dbReference>
<dbReference type="Gene3D" id="3.30.420.10">
    <property type="entry name" value="Ribonuclease H-like superfamily/Ribonuclease H"/>
    <property type="match status" value="1"/>
</dbReference>
<dbReference type="GO" id="GO:0003676">
    <property type="term" value="F:nucleic acid binding"/>
    <property type="evidence" value="ECO:0007669"/>
    <property type="project" value="InterPro"/>
</dbReference>
<evidence type="ECO:0000259" key="1">
    <source>
        <dbReference type="Pfam" id="PF17921"/>
    </source>
</evidence>
<dbReference type="Proteomes" id="UP000265520">
    <property type="component" value="Unassembled WGS sequence"/>
</dbReference>
<keyword evidence="3" id="KW-1185">Reference proteome</keyword>
<accession>A0A392RLQ0</accession>
<name>A0A392RLQ0_9FABA</name>
<dbReference type="EMBL" id="LXQA010245915">
    <property type="protein sequence ID" value="MCI37561.1"/>
    <property type="molecule type" value="Genomic_DNA"/>
</dbReference>